<dbReference type="OrthoDB" id="5970620at2759"/>
<dbReference type="Proteomes" id="UP000675881">
    <property type="component" value="Chromosome 7"/>
</dbReference>
<dbReference type="Pfam" id="PF10171">
    <property type="entry name" value="Tim29"/>
    <property type="match status" value="1"/>
</dbReference>
<name>A0A7R8D7Q3_LEPSM</name>
<proteinExistence type="predicted"/>
<protein>
    <submittedName>
        <fullName evidence="1">(salmon louse) hypothetical protein</fullName>
    </submittedName>
</protein>
<organism evidence="1 2">
    <name type="scientific">Lepeophtheirus salmonis</name>
    <name type="common">Salmon louse</name>
    <name type="synonym">Caligus salmonis</name>
    <dbReference type="NCBI Taxonomy" id="72036"/>
    <lineage>
        <taxon>Eukaryota</taxon>
        <taxon>Metazoa</taxon>
        <taxon>Ecdysozoa</taxon>
        <taxon>Arthropoda</taxon>
        <taxon>Crustacea</taxon>
        <taxon>Multicrustacea</taxon>
        <taxon>Hexanauplia</taxon>
        <taxon>Copepoda</taxon>
        <taxon>Siphonostomatoida</taxon>
        <taxon>Caligidae</taxon>
        <taxon>Lepeophtheirus</taxon>
    </lineage>
</organism>
<dbReference type="InterPro" id="IPR019322">
    <property type="entry name" value="TIMM29"/>
</dbReference>
<accession>A0A7R8D7Q3</accession>
<dbReference type="GO" id="GO:0042721">
    <property type="term" value="C:TIM22 mitochondrial import inner membrane insertion complex"/>
    <property type="evidence" value="ECO:0007669"/>
    <property type="project" value="InterPro"/>
</dbReference>
<dbReference type="PANTHER" id="PTHR21435:SF1">
    <property type="entry name" value="MITOCHONDRIAL IMPORT INNER MEMBRANE TRANSLOCASE SUBUNIT TIM29"/>
    <property type="match status" value="1"/>
</dbReference>
<dbReference type="AlphaFoldDB" id="A0A7R8D7Q3"/>
<keyword evidence="2" id="KW-1185">Reference proteome</keyword>
<evidence type="ECO:0000313" key="1">
    <source>
        <dbReference type="EMBL" id="CAF3002078.1"/>
    </source>
</evidence>
<dbReference type="PANTHER" id="PTHR21435">
    <property type="entry name" value="MITOCHONDRIAL IMPORT INNER MEMBRANE TRANSLOCASE SUBUNIT TIM29"/>
    <property type="match status" value="1"/>
</dbReference>
<gene>
    <name evidence="1" type="ORF">LSAA_12846</name>
</gene>
<evidence type="ECO:0000313" key="2">
    <source>
        <dbReference type="Proteomes" id="UP000675881"/>
    </source>
</evidence>
<reference evidence="1" key="1">
    <citation type="submission" date="2021-02" db="EMBL/GenBank/DDBJ databases">
        <authorList>
            <person name="Bekaert M."/>
        </authorList>
    </citation>
    <scope>NUCLEOTIDE SEQUENCE</scope>
    <source>
        <strain evidence="1">IoA-00</strain>
    </source>
</reference>
<dbReference type="GO" id="GO:0045039">
    <property type="term" value="P:protein insertion into mitochondrial inner membrane"/>
    <property type="evidence" value="ECO:0007669"/>
    <property type="project" value="TreeGrafter"/>
</dbReference>
<dbReference type="EMBL" id="HG994586">
    <property type="protein sequence ID" value="CAF3002078.1"/>
    <property type="molecule type" value="Genomic_DNA"/>
</dbReference>
<sequence>MSIFRSGVNKFRAFGVNILSDYKEALKDVGQRFRERPIRYWSLTGVGAFTLAAFHKNPELQDFLDDHLKYNKELTVVPQPIRNPHPENFHTRIDTIINQKKIRRFNLIFLSLIYFEDHSSESGLFAAHCSYLQPSYLEIISERVIDIGFWGIWWKSRAVMEEFDVNPHEWNSDGTPTSPVSL</sequence>